<dbReference type="Proteomes" id="UP000252172">
    <property type="component" value="Unassembled WGS sequence"/>
</dbReference>
<dbReference type="PROSITE" id="PS51257">
    <property type="entry name" value="PROKAR_LIPOPROTEIN"/>
    <property type="match status" value="1"/>
</dbReference>
<evidence type="ECO:0000256" key="1">
    <source>
        <dbReference type="SAM" id="SignalP"/>
    </source>
</evidence>
<reference evidence="2 3" key="1">
    <citation type="submission" date="2018-07" db="EMBL/GenBank/DDBJ databases">
        <title>Chryseobacterium lacus sp. nov., isolated from lake water.</title>
        <authorList>
            <person name="Li C.-M."/>
        </authorList>
    </citation>
    <scope>NUCLEOTIDE SEQUENCE [LARGE SCALE GENOMIC DNA]</scope>
    <source>
        <strain evidence="2 3">YLOS41</strain>
    </source>
</reference>
<keyword evidence="1" id="KW-0732">Signal</keyword>
<organism evidence="2 3">
    <name type="scientific">Chryseobacterium lacus</name>
    <dbReference type="NCBI Taxonomy" id="2058346"/>
    <lineage>
        <taxon>Bacteria</taxon>
        <taxon>Pseudomonadati</taxon>
        <taxon>Bacteroidota</taxon>
        <taxon>Flavobacteriia</taxon>
        <taxon>Flavobacteriales</taxon>
        <taxon>Weeksellaceae</taxon>
        <taxon>Chryseobacterium group</taxon>
        <taxon>Chryseobacterium</taxon>
    </lineage>
</organism>
<comment type="caution">
    <text evidence="2">The sequence shown here is derived from an EMBL/GenBank/DDBJ whole genome shotgun (WGS) entry which is preliminary data.</text>
</comment>
<evidence type="ECO:0000313" key="3">
    <source>
        <dbReference type="Proteomes" id="UP000252172"/>
    </source>
</evidence>
<name>A0A368MYL5_9FLAO</name>
<feature type="signal peptide" evidence="1">
    <location>
        <begin position="1"/>
        <end position="28"/>
    </location>
</feature>
<feature type="chain" id="PRO_5016595072" evidence="1">
    <location>
        <begin position="29"/>
        <end position="186"/>
    </location>
</feature>
<accession>A0A368MYL5</accession>
<evidence type="ECO:0000313" key="2">
    <source>
        <dbReference type="EMBL" id="RCU43337.1"/>
    </source>
</evidence>
<dbReference type="EMBL" id="QPIE01000003">
    <property type="protein sequence ID" value="RCU43337.1"/>
    <property type="molecule type" value="Genomic_DNA"/>
</dbReference>
<sequence length="186" mass="21262">MIVQQKFQKMKKIIFLMMSMLLFQGCSSQIYVSPEALESMVNAKQFTFMAEKANTSNADVINAANSIPTYSASRMMRLDYGYSLILKENSITAALPYFGRVYNANIYNTDKQGINFSSKDFTITQEKNKKGTYLLKINPRDVSHINVLHLEIYKNGKATLSVDAQDRQPISYDGYIMKMKNEETKK</sequence>
<keyword evidence="3" id="KW-1185">Reference proteome</keyword>
<protein>
    <submittedName>
        <fullName evidence="2">DUF4251 domain-containing protein</fullName>
    </submittedName>
</protein>
<dbReference type="Pfam" id="PF14059">
    <property type="entry name" value="DUF4251"/>
    <property type="match status" value="1"/>
</dbReference>
<dbReference type="AlphaFoldDB" id="A0A368MYL5"/>
<gene>
    <name evidence="2" type="ORF">DQ356_03995</name>
</gene>
<dbReference type="InterPro" id="IPR025347">
    <property type="entry name" value="DUF4251"/>
</dbReference>
<proteinExistence type="predicted"/>
<dbReference type="Gene3D" id="2.40.128.410">
    <property type="match status" value="1"/>
</dbReference>